<dbReference type="Proteomes" id="UP001152795">
    <property type="component" value="Unassembled WGS sequence"/>
</dbReference>
<dbReference type="GO" id="GO:0046872">
    <property type="term" value="F:metal ion binding"/>
    <property type="evidence" value="ECO:0007669"/>
    <property type="project" value="UniProtKB-KW"/>
</dbReference>
<dbReference type="AlphaFoldDB" id="A0A6S7J4X1"/>
<evidence type="ECO:0000256" key="3">
    <source>
        <dbReference type="ARBA" id="ARBA00022842"/>
    </source>
</evidence>
<keyword evidence="1" id="KW-0808">Transferase</keyword>
<keyword evidence="5" id="KW-1185">Reference proteome</keyword>
<evidence type="ECO:0000256" key="2">
    <source>
        <dbReference type="ARBA" id="ARBA00022723"/>
    </source>
</evidence>
<dbReference type="GO" id="GO:0005737">
    <property type="term" value="C:cytoplasm"/>
    <property type="evidence" value="ECO:0007669"/>
    <property type="project" value="TreeGrafter"/>
</dbReference>
<dbReference type="Gene3D" id="1.10.600.10">
    <property type="entry name" value="Farnesyl Diphosphate Synthase"/>
    <property type="match status" value="1"/>
</dbReference>
<gene>
    <name evidence="4" type="ORF">PACLA_8A088987</name>
</gene>
<protein>
    <submittedName>
        <fullName evidence="4">Farnesyl pyrophosphate synthase</fullName>
    </submittedName>
</protein>
<dbReference type="InterPro" id="IPR039702">
    <property type="entry name" value="FPS1-like"/>
</dbReference>
<keyword evidence="2" id="KW-0479">Metal-binding</keyword>
<evidence type="ECO:0000313" key="5">
    <source>
        <dbReference type="Proteomes" id="UP001152795"/>
    </source>
</evidence>
<keyword evidence="3" id="KW-0460">Magnesium</keyword>
<dbReference type="SUPFAM" id="SSF48576">
    <property type="entry name" value="Terpenoid synthases"/>
    <property type="match status" value="1"/>
</dbReference>
<evidence type="ECO:0000313" key="4">
    <source>
        <dbReference type="EMBL" id="CAB4024080.1"/>
    </source>
</evidence>
<dbReference type="GO" id="GO:0045337">
    <property type="term" value="P:farnesyl diphosphate biosynthetic process"/>
    <property type="evidence" value="ECO:0007669"/>
    <property type="project" value="TreeGrafter"/>
</dbReference>
<sequence>MRLFLPYLRQGRTYFSATKPFFTAGLNFTSNMDVTSRKAQLACDRKKFEESLPKIIDQVIGPHCEQTKDAIEHYRQSLMYNVPGGKMNRGMTVLATWRLLLGDRTPTDDEYSSAIALAWCVEL</sequence>
<dbReference type="EMBL" id="CACRXK020012824">
    <property type="protein sequence ID" value="CAB4024080.1"/>
    <property type="molecule type" value="Genomic_DNA"/>
</dbReference>
<accession>A0A6S7J4X1</accession>
<comment type="caution">
    <text evidence="4">The sequence shown here is derived from an EMBL/GenBank/DDBJ whole genome shotgun (WGS) entry which is preliminary data.</text>
</comment>
<dbReference type="PANTHER" id="PTHR11525:SF0">
    <property type="entry name" value="FARNESYL PYROPHOSPHATE SYNTHASE"/>
    <property type="match status" value="1"/>
</dbReference>
<dbReference type="OrthoDB" id="10257492at2759"/>
<name>A0A6S7J4X1_PARCT</name>
<dbReference type="PANTHER" id="PTHR11525">
    <property type="entry name" value="FARNESYL-PYROPHOSPHATE SYNTHETASE"/>
    <property type="match status" value="1"/>
</dbReference>
<dbReference type="InterPro" id="IPR008949">
    <property type="entry name" value="Isoprenoid_synthase_dom_sf"/>
</dbReference>
<proteinExistence type="predicted"/>
<evidence type="ECO:0000256" key="1">
    <source>
        <dbReference type="ARBA" id="ARBA00022679"/>
    </source>
</evidence>
<dbReference type="GO" id="GO:0004337">
    <property type="term" value="F:(2E,6E)-farnesyl diphosphate synthase activity"/>
    <property type="evidence" value="ECO:0007669"/>
    <property type="project" value="TreeGrafter"/>
</dbReference>
<dbReference type="GO" id="GO:0004161">
    <property type="term" value="F:dimethylallyltranstransferase activity"/>
    <property type="evidence" value="ECO:0007669"/>
    <property type="project" value="TreeGrafter"/>
</dbReference>
<feature type="non-terminal residue" evidence="4">
    <location>
        <position position="123"/>
    </location>
</feature>
<organism evidence="4 5">
    <name type="scientific">Paramuricea clavata</name>
    <name type="common">Red gorgonian</name>
    <name type="synonym">Violescent sea-whip</name>
    <dbReference type="NCBI Taxonomy" id="317549"/>
    <lineage>
        <taxon>Eukaryota</taxon>
        <taxon>Metazoa</taxon>
        <taxon>Cnidaria</taxon>
        <taxon>Anthozoa</taxon>
        <taxon>Octocorallia</taxon>
        <taxon>Malacalcyonacea</taxon>
        <taxon>Plexauridae</taxon>
        <taxon>Paramuricea</taxon>
    </lineage>
</organism>
<reference evidence="4" key="1">
    <citation type="submission" date="2020-04" db="EMBL/GenBank/DDBJ databases">
        <authorList>
            <person name="Alioto T."/>
            <person name="Alioto T."/>
            <person name="Gomez Garrido J."/>
        </authorList>
    </citation>
    <scope>NUCLEOTIDE SEQUENCE</scope>
    <source>
        <strain evidence="4">A484AB</strain>
    </source>
</reference>